<dbReference type="PANTHER" id="PTHR38340:SF1">
    <property type="entry name" value="S-LAYER PROTEIN"/>
    <property type="match status" value="1"/>
</dbReference>
<evidence type="ECO:0000313" key="5">
    <source>
        <dbReference type="Proteomes" id="UP001058514"/>
    </source>
</evidence>
<protein>
    <recommendedName>
        <fullName evidence="6">Hemolysin IA</fullName>
    </recommendedName>
</protein>
<dbReference type="EMBL" id="CP081051">
    <property type="protein sequence ID" value="UWQ43066.1"/>
    <property type="molecule type" value="Genomic_DNA"/>
</dbReference>
<dbReference type="RefSeq" id="WP_259965582.1">
    <property type="nucleotide sequence ID" value="NZ_CP081051.1"/>
</dbReference>
<reference evidence="4" key="1">
    <citation type="submission" date="2021-08" db="EMBL/GenBank/DDBJ databases">
        <authorList>
            <person name="Nwanade C."/>
            <person name="Wang M."/>
            <person name="Masoudi A."/>
            <person name="Yu Z."/>
            <person name="Liu J."/>
        </authorList>
    </citation>
    <scope>NUCLEOTIDE SEQUENCE</scope>
    <source>
        <strain evidence="4">S166</strain>
    </source>
</reference>
<evidence type="ECO:0000256" key="2">
    <source>
        <dbReference type="ARBA" id="ARBA00022525"/>
    </source>
</evidence>
<gene>
    <name evidence="4" type="ORF">K3718_08255</name>
</gene>
<keyword evidence="5" id="KW-1185">Reference proteome</keyword>
<dbReference type="InterPro" id="IPR001343">
    <property type="entry name" value="Hemolysn_Ca-bd"/>
</dbReference>
<dbReference type="InterPro" id="IPR011049">
    <property type="entry name" value="Serralysin-like_metalloprot_C"/>
</dbReference>
<proteinExistence type="predicted"/>
<keyword evidence="2" id="KW-0964">Secreted</keyword>
<dbReference type="PROSITE" id="PS00330">
    <property type="entry name" value="HEMOLYSIN_CALCIUM"/>
    <property type="match status" value="1"/>
</dbReference>
<dbReference type="Gene3D" id="2.150.10.10">
    <property type="entry name" value="Serralysin-like metalloprotease, C-terminal"/>
    <property type="match status" value="2"/>
</dbReference>
<feature type="region of interest" description="Disordered" evidence="3">
    <location>
        <begin position="24"/>
        <end position="43"/>
    </location>
</feature>
<dbReference type="InterPro" id="IPR050557">
    <property type="entry name" value="RTX_toxin/Mannuronan_C5-epim"/>
</dbReference>
<organism evidence="4 5">
    <name type="scientific">Leisingera aquaemixtae</name>
    <dbReference type="NCBI Taxonomy" id="1396826"/>
    <lineage>
        <taxon>Bacteria</taxon>
        <taxon>Pseudomonadati</taxon>
        <taxon>Pseudomonadota</taxon>
        <taxon>Alphaproteobacteria</taxon>
        <taxon>Rhodobacterales</taxon>
        <taxon>Roseobacteraceae</taxon>
        <taxon>Leisingera</taxon>
    </lineage>
</organism>
<accession>A0ABY5WNG9</accession>
<dbReference type="Pfam" id="PF00353">
    <property type="entry name" value="HemolysinCabind"/>
    <property type="match status" value="2"/>
</dbReference>
<dbReference type="Proteomes" id="UP001058514">
    <property type="component" value="Chromosome"/>
</dbReference>
<name>A0ABY5WNG9_9RHOB</name>
<comment type="subcellular location">
    <subcellularLocation>
        <location evidence="1">Secreted</location>
    </subcellularLocation>
</comment>
<dbReference type="InterPro" id="IPR018511">
    <property type="entry name" value="Hemolysin-typ_Ca-bd_CS"/>
</dbReference>
<dbReference type="PANTHER" id="PTHR38340">
    <property type="entry name" value="S-LAYER PROTEIN"/>
    <property type="match status" value="1"/>
</dbReference>
<evidence type="ECO:0000313" key="4">
    <source>
        <dbReference type="EMBL" id="UWQ43066.1"/>
    </source>
</evidence>
<evidence type="ECO:0008006" key="6">
    <source>
        <dbReference type="Google" id="ProtNLM"/>
    </source>
</evidence>
<sequence length="292" mass="29628">MELLILLGIGLTIGGVALAMDDDDDDGGAAEREVSEPEANVEAGGTTTATDIADDLIGTNDDETVFARGGNDIVEGRGGDDRLFGMDGSDILVGGSGDDFMRGGAGDDYLIDNAGSDTLHGDTGDDRIVTTSGIDGEGIVGLSRGLSDGSITDLSGLAEFVNPDTDLDESADSVSAGYGDDTVIAGDGDTVSLGEGNDTLVVGDWIVSEDDPVIVTDFDPAEDQLIYSYDGEGLPPRLSVQTIGDGTGDEGQGSALLFADNVFVARIQGAGGLLTVSDVSIVDRASDGSLFS</sequence>
<evidence type="ECO:0000256" key="3">
    <source>
        <dbReference type="SAM" id="MobiDB-lite"/>
    </source>
</evidence>
<dbReference type="PRINTS" id="PR00313">
    <property type="entry name" value="CABNDNGRPT"/>
</dbReference>
<evidence type="ECO:0000256" key="1">
    <source>
        <dbReference type="ARBA" id="ARBA00004613"/>
    </source>
</evidence>
<dbReference type="SUPFAM" id="SSF51120">
    <property type="entry name" value="beta-Roll"/>
    <property type="match status" value="2"/>
</dbReference>